<dbReference type="InterPro" id="IPR013022">
    <property type="entry name" value="Xyl_isomerase-like_TIM-brl"/>
</dbReference>
<gene>
    <name evidence="3" type="ORF">THTE_0823</name>
</gene>
<dbReference type="GO" id="GO:0016853">
    <property type="term" value="F:isomerase activity"/>
    <property type="evidence" value="ECO:0007669"/>
    <property type="project" value="UniProtKB-KW"/>
</dbReference>
<dbReference type="PANTHER" id="PTHR12110:SF21">
    <property type="entry name" value="XYLOSE ISOMERASE-LIKE TIM BARREL DOMAIN-CONTAINING PROTEIN"/>
    <property type="match status" value="1"/>
</dbReference>
<reference evidence="3 4" key="1">
    <citation type="journal article" name="Front. Microbiol.">
        <title>Sugar Metabolism of the First Thermophilic Planctomycete Thermogutta terrifontis: Comparative Genomic and Transcriptomic Approaches.</title>
        <authorList>
            <person name="Elcheninov A.G."/>
            <person name="Menzel P."/>
            <person name="Gudbergsdottir S.R."/>
            <person name="Slesarev A.I."/>
            <person name="Kadnikov V.V."/>
            <person name="Krogh A."/>
            <person name="Bonch-Osmolovskaya E.A."/>
            <person name="Peng X."/>
            <person name="Kublanov I.V."/>
        </authorList>
    </citation>
    <scope>NUCLEOTIDE SEQUENCE [LARGE SCALE GENOMIC DNA]</scope>
    <source>
        <strain evidence="3 4">R1</strain>
    </source>
</reference>
<evidence type="ECO:0000313" key="4">
    <source>
        <dbReference type="Proteomes" id="UP000215086"/>
    </source>
</evidence>
<dbReference type="AlphaFoldDB" id="A0A286RBV6"/>
<dbReference type="InterPro" id="IPR050312">
    <property type="entry name" value="IolE/XylAMocC-like"/>
</dbReference>
<dbReference type="InterPro" id="IPR036237">
    <property type="entry name" value="Xyl_isomerase-like_sf"/>
</dbReference>
<dbReference type="SUPFAM" id="SSF51658">
    <property type="entry name" value="Xylose isomerase-like"/>
    <property type="match status" value="1"/>
</dbReference>
<dbReference type="PROSITE" id="PS51318">
    <property type="entry name" value="TAT"/>
    <property type="match status" value="1"/>
</dbReference>
<dbReference type="Proteomes" id="UP000215086">
    <property type="component" value="Chromosome"/>
</dbReference>
<dbReference type="EMBL" id="CP018477">
    <property type="protein sequence ID" value="ASV73425.1"/>
    <property type="molecule type" value="Genomic_DNA"/>
</dbReference>
<keyword evidence="1" id="KW-0732">Signal</keyword>
<sequence>MNTRTRREWLLQSGMALASIGLSGFAGALAEESTHEGEAKGEQKKPGRRRFRAALSCSAIGVPADQMQSLEYAIKYGFEAIEPQPEFLARLSDDELAGLREKMKAHNVGWSAAGVPVDFRGSIERFTSTLRGFPKYCEVLQRAGVDRLGTYLSPTSRDLTYLQNFRLHAKRLRAIADIVGCYGMRLGLEYVGPKKSWSAGRYPFIHTLREMKELIAEIDHPCVGFTLDSWHWYTAGETREDLLGLRGDQVIVVHLNDAPAGIPVDEQIDSVRELPCATGVIDLKGFLSALVEIGFDGPAYIEPFKRELRQLPPEEAVRVTAEAMRKALALVE</sequence>
<evidence type="ECO:0000259" key="2">
    <source>
        <dbReference type="Pfam" id="PF01261"/>
    </source>
</evidence>
<evidence type="ECO:0000256" key="1">
    <source>
        <dbReference type="SAM" id="SignalP"/>
    </source>
</evidence>
<protein>
    <submittedName>
        <fullName evidence="3">Xylose isomerase domain protein TIM barrel</fullName>
    </submittedName>
</protein>
<name>A0A286RBV6_9BACT</name>
<keyword evidence="3" id="KW-0413">Isomerase</keyword>
<accession>A0A286RBV6</accession>
<feature type="domain" description="Xylose isomerase-like TIM barrel" evidence="2">
    <location>
        <begin position="71"/>
        <end position="326"/>
    </location>
</feature>
<dbReference type="Gene3D" id="3.20.20.150">
    <property type="entry name" value="Divalent-metal-dependent TIM barrel enzymes"/>
    <property type="match status" value="1"/>
</dbReference>
<dbReference type="InterPro" id="IPR006311">
    <property type="entry name" value="TAT_signal"/>
</dbReference>
<feature type="chain" id="PRO_5012245081" evidence="1">
    <location>
        <begin position="29"/>
        <end position="332"/>
    </location>
</feature>
<evidence type="ECO:0000313" key="3">
    <source>
        <dbReference type="EMBL" id="ASV73425.1"/>
    </source>
</evidence>
<feature type="signal peptide" evidence="1">
    <location>
        <begin position="1"/>
        <end position="28"/>
    </location>
</feature>
<dbReference type="KEGG" id="ttf:THTE_0823"/>
<dbReference type="OrthoDB" id="9782626at2"/>
<dbReference type="Pfam" id="PF01261">
    <property type="entry name" value="AP_endonuc_2"/>
    <property type="match status" value="1"/>
</dbReference>
<keyword evidence="4" id="KW-1185">Reference proteome</keyword>
<dbReference type="PANTHER" id="PTHR12110">
    <property type="entry name" value="HYDROXYPYRUVATE ISOMERASE"/>
    <property type="match status" value="1"/>
</dbReference>
<organism evidence="3 4">
    <name type="scientific">Thermogutta terrifontis</name>
    <dbReference type="NCBI Taxonomy" id="1331910"/>
    <lineage>
        <taxon>Bacteria</taxon>
        <taxon>Pseudomonadati</taxon>
        <taxon>Planctomycetota</taxon>
        <taxon>Planctomycetia</taxon>
        <taxon>Pirellulales</taxon>
        <taxon>Thermoguttaceae</taxon>
        <taxon>Thermogutta</taxon>
    </lineage>
</organism>
<proteinExistence type="predicted"/>
<dbReference type="RefSeq" id="WP_157731658.1">
    <property type="nucleotide sequence ID" value="NZ_CP018477.1"/>
</dbReference>